<dbReference type="GO" id="GO:0046873">
    <property type="term" value="F:metal ion transmembrane transporter activity"/>
    <property type="evidence" value="ECO:0007669"/>
    <property type="project" value="InterPro"/>
</dbReference>
<reference evidence="6 7" key="1">
    <citation type="journal article" date="2016" name="Nat. Commun.">
        <title>Thousands of microbial genomes shed light on interconnected biogeochemical processes in an aquifer system.</title>
        <authorList>
            <person name="Anantharaman K."/>
            <person name="Brown C.T."/>
            <person name="Hug L.A."/>
            <person name="Sharon I."/>
            <person name="Castelle C.J."/>
            <person name="Probst A.J."/>
            <person name="Thomas B.C."/>
            <person name="Singh A."/>
            <person name="Wilkins M.J."/>
            <person name="Karaoz U."/>
            <person name="Brodie E.L."/>
            <person name="Williams K.H."/>
            <person name="Hubbard S.S."/>
            <person name="Banfield J.F."/>
        </authorList>
    </citation>
    <scope>NUCLEOTIDE SEQUENCE [LARGE SCALE GENOMIC DNA]</scope>
</reference>
<keyword evidence="2 5" id="KW-0812">Transmembrane</keyword>
<name>A0A1G2R1E4_9BACT</name>
<dbReference type="InterPro" id="IPR003689">
    <property type="entry name" value="ZIP"/>
</dbReference>
<dbReference type="AlphaFoldDB" id="A0A1G2R1E4"/>
<dbReference type="EMBL" id="MHTW01000028">
    <property type="protein sequence ID" value="OHA66650.1"/>
    <property type="molecule type" value="Genomic_DNA"/>
</dbReference>
<comment type="caution">
    <text evidence="6">The sequence shown here is derived from an EMBL/GenBank/DDBJ whole genome shotgun (WGS) entry which is preliminary data.</text>
</comment>
<evidence type="ECO:0000256" key="5">
    <source>
        <dbReference type="SAM" id="Phobius"/>
    </source>
</evidence>
<feature type="transmembrane region" description="Helical" evidence="5">
    <location>
        <begin position="169"/>
        <end position="191"/>
    </location>
</feature>
<sequence length="255" mass="27753">MPTLAYILLFTFLGSIGALVGGILLLSRVRFALRISHFLAAFAAGVLLASAFFDLLPEAAREGKEVGINVFFWALAGILLFFAIERFIHWFHHHEEYHEHEKEAQATLPLIIIGDTTHNFVDGIVIAATFLVDIQLGIITTLAVAAHEIPQEIADFGLMIHKGLSPIRVILVNIMSASAAFLGAIITYAFGNFLQPYLPAALAATAGFFIYIAASDLIPEIHYEKRRGVALAKTGLLFLGVAVIWLSLSLLKEGA</sequence>
<evidence type="ECO:0000256" key="1">
    <source>
        <dbReference type="ARBA" id="ARBA00004141"/>
    </source>
</evidence>
<feature type="transmembrane region" description="Helical" evidence="5">
    <location>
        <begin position="68"/>
        <end position="88"/>
    </location>
</feature>
<evidence type="ECO:0008006" key="8">
    <source>
        <dbReference type="Google" id="ProtNLM"/>
    </source>
</evidence>
<evidence type="ECO:0000256" key="4">
    <source>
        <dbReference type="ARBA" id="ARBA00023136"/>
    </source>
</evidence>
<protein>
    <recommendedName>
        <fullName evidence="8">ZIP zinc transporter</fullName>
    </recommendedName>
</protein>
<feature type="transmembrane region" description="Helical" evidence="5">
    <location>
        <begin position="6"/>
        <end position="26"/>
    </location>
</feature>
<feature type="transmembrane region" description="Helical" evidence="5">
    <location>
        <begin position="38"/>
        <end position="56"/>
    </location>
</feature>
<keyword evidence="3 5" id="KW-1133">Transmembrane helix</keyword>
<proteinExistence type="predicted"/>
<dbReference type="PANTHER" id="PTHR16950:SF16">
    <property type="entry name" value="ZINC TRANSPORTER ZIP13"/>
    <property type="match status" value="1"/>
</dbReference>
<organism evidence="6 7">
    <name type="scientific">Candidatus Wildermuthbacteria bacterium RIFCSPHIGHO2_02_FULL_47_12</name>
    <dbReference type="NCBI Taxonomy" id="1802451"/>
    <lineage>
        <taxon>Bacteria</taxon>
        <taxon>Candidatus Wildermuthiibacteriota</taxon>
    </lineage>
</organism>
<dbReference type="Proteomes" id="UP000176901">
    <property type="component" value="Unassembled WGS sequence"/>
</dbReference>
<comment type="subcellular location">
    <subcellularLocation>
        <location evidence="1">Membrane</location>
        <topology evidence="1">Multi-pass membrane protein</topology>
    </subcellularLocation>
</comment>
<gene>
    <name evidence="6" type="ORF">A3C82_02135</name>
</gene>
<dbReference type="STRING" id="1802451.A3C82_02135"/>
<keyword evidence="4 5" id="KW-0472">Membrane</keyword>
<evidence type="ECO:0000256" key="2">
    <source>
        <dbReference type="ARBA" id="ARBA00022692"/>
    </source>
</evidence>
<accession>A0A1G2R1E4</accession>
<dbReference type="Pfam" id="PF02535">
    <property type="entry name" value="Zip"/>
    <property type="match status" value="1"/>
</dbReference>
<feature type="transmembrane region" description="Helical" evidence="5">
    <location>
        <begin position="230"/>
        <end position="251"/>
    </location>
</feature>
<evidence type="ECO:0000256" key="3">
    <source>
        <dbReference type="ARBA" id="ARBA00022989"/>
    </source>
</evidence>
<dbReference type="GO" id="GO:0016020">
    <property type="term" value="C:membrane"/>
    <property type="evidence" value="ECO:0007669"/>
    <property type="project" value="UniProtKB-SubCell"/>
</dbReference>
<evidence type="ECO:0000313" key="7">
    <source>
        <dbReference type="Proteomes" id="UP000176901"/>
    </source>
</evidence>
<feature type="transmembrane region" description="Helical" evidence="5">
    <location>
        <begin position="197"/>
        <end position="218"/>
    </location>
</feature>
<dbReference type="PANTHER" id="PTHR16950">
    <property type="entry name" value="ZINC TRANSPORTER SLC39A7 HISTIDINE-RICH MEMBRANE PROTEIN KE4"/>
    <property type="match status" value="1"/>
</dbReference>
<evidence type="ECO:0000313" key="6">
    <source>
        <dbReference type="EMBL" id="OHA66650.1"/>
    </source>
</evidence>